<name>A0A4V0NCT0_SORCE</name>
<protein>
    <submittedName>
        <fullName evidence="10">Peptidase S54</fullName>
    </submittedName>
</protein>
<evidence type="ECO:0000256" key="4">
    <source>
        <dbReference type="ARBA" id="ARBA00022692"/>
    </source>
</evidence>
<evidence type="ECO:0000256" key="5">
    <source>
        <dbReference type="ARBA" id="ARBA00022989"/>
    </source>
</evidence>
<feature type="transmembrane region" description="Helical" evidence="8">
    <location>
        <begin position="75"/>
        <end position="92"/>
    </location>
</feature>
<evidence type="ECO:0000256" key="3">
    <source>
        <dbReference type="ARBA" id="ARBA00022519"/>
    </source>
</evidence>
<feature type="transmembrane region" description="Helical" evidence="8">
    <location>
        <begin position="199"/>
        <end position="220"/>
    </location>
</feature>
<keyword evidence="5 8" id="KW-1133">Transmembrane helix</keyword>
<evidence type="ECO:0000256" key="2">
    <source>
        <dbReference type="ARBA" id="ARBA00022475"/>
    </source>
</evidence>
<dbReference type="RefSeq" id="WP_129345284.1">
    <property type="nucleotide sequence ID" value="NZ_CP012670.1"/>
</dbReference>
<keyword evidence="6 8" id="KW-0472">Membrane</keyword>
<dbReference type="Gene3D" id="1.20.1540.10">
    <property type="entry name" value="Rhomboid-like"/>
    <property type="match status" value="1"/>
</dbReference>
<dbReference type="PANTHER" id="PTHR43066:SF26">
    <property type="entry name" value="RHOMBOID PROTEASE GLPG"/>
    <property type="match status" value="1"/>
</dbReference>
<dbReference type="GO" id="GO:0004252">
    <property type="term" value="F:serine-type endopeptidase activity"/>
    <property type="evidence" value="ECO:0007669"/>
    <property type="project" value="InterPro"/>
</dbReference>
<organism evidence="10 11">
    <name type="scientific">Sorangium cellulosum</name>
    <name type="common">Polyangium cellulosum</name>
    <dbReference type="NCBI Taxonomy" id="56"/>
    <lineage>
        <taxon>Bacteria</taxon>
        <taxon>Pseudomonadati</taxon>
        <taxon>Myxococcota</taxon>
        <taxon>Polyangia</taxon>
        <taxon>Polyangiales</taxon>
        <taxon>Polyangiaceae</taxon>
        <taxon>Sorangium</taxon>
    </lineage>
</organism>
<evidence type="ECO:0000256" key="1">
    <source>
        <dbReference type="ARBA" id="ARBA00004141"/>
    </source>
</evidence>
<dbReference type="OrthoDB" id="9813074at2"/>
<keyword evidence="4 8" id="KW-0812">Transmembrane</keyword>
<evidence type="ECO:0000256" key="7">
    <source>
        <dbReference type="SAM" id="MobiDB-lite"/>
    </source>
</evidence>
<dbReference type="GO" id="GO:0016020">
    <property type="term" value="C:membrane"/>
    <property type="evidence" value="ECO:0007669"/>
    <property type="project" value="UniProtKB-SubCell"/>
</dbReference>
<keyword evidence="3" id="KW-0997">Cell inner membrane</keyword>
<evidence type="ECO:0000259" key="9">
    <source>
        <dbReference type="Pfam" id="PF01694"/>
    </source>
</evidence>
<proteinExistence type="predicted"/>
<gene>
    <name evidence="10" type="ORF">SOCEGT47_007070</name>
</gene>
<feature type="transmembrane region" description="Helical" evidence="8">
    <location>
        <begin position="12"/>
        <end position="31"/>
    </location>
</feature>
<feature type="transmembrane region" description="Helical" evidence="8">
    <location>
        <begin position="159"/>
        <end position="179"/>
    </location>
</feature>
<evidence type="ECO:0000256" key="8">
    <source>
        <dbReference type="SAM" id="Phobius"/>
    </source>
</evidence>
<evidence type="ECO:0000256" key="6">
    <source>
        <dbReference type="ARBA" id="ARBA00023136"/>
    </source>
</evidence>
<feature type="domain" description="Peptidase S54 rhomboid" evidence="9">
    <location>
        <begin position="61"/>
        <end position="218"/>
    </location>
</feature>
<evidence type="ECO:0000313" key="11">
    <source>
        <dbReference type="Proteomes" id="UP000295781"/>
    </source>
</evidence>
<keyword evidence="2" id="KW-1003">Cell membrane</keyword>
<dbReference type="SUPFAM" id="SSF144091">
    <property type="entry name" value="Rhomboid-like"/>
    <property type="match status" value="1"/>
</dbReference>
<dbReference type="Pfam" id="PF01694">
    <property type="entry name" value="Rhomboid"/>
    <property type="match status" value="1"/>
</dbReference>
<dbReference type="AlphaFoldDB" id="A0A4V0NCT0"/>
<comment type="subcellular location">
    <subcellularLocation>
        <location evidence="1">Membrane</location>
        <topology evidence="1">Multi-pass membrane protein</topology>
    </subcellularLocation>
</comment>
<accession>A0A4V0NCT0</accession>
<dbReference type="Proteomes" id="UP000295781">
    <property type="component" value="Chromosome"/>
</dbReference>
<dbReference type="InterPro" id="IPR022764">
    <property type="entry name" value="Peptidase_S54_rhomboid_dom"/>
</dbReference>
<feature type="region of interest" description="Disordered" evidence="7">
    <location>
        <begin position="237"/>
        <end position="262"/>
    </location>
</feature>
<feature type="transmembrane region" description="Helical" evidence="8">
    <location>
        <begin position="104"/>
        <end position="122"/>
    </location>
</feature>
<evidence type="ECO:0000313" key="10">
    <source>
        <dbReference type="EMBL" id="AUX20242.1"/>
    </source>
</evidence>
<dbReference type="PANTHER" id="PTHR43066">
    <property type="entry name" value="RHOMBOID-RELATED PROTEIN"/>
    <property type="match status" value="1"/>
</dbReference>
<sequence>MLPLRDQLPTRRVPLVNYLLIALNLLGFFWMRSVISAGIPPDRLLFAWGLVPGTLLAEPEDTWWTVFSSMFLHDPTGWAHLGGNMLFLWIFGDNVEDALGSLRYAAFYVLSGIAAAGAQILIDPGSTIPMVGASGAISGVLAAYGSLYPRSPITVLNPIPLLWLIFGLFLEFPAWLVILEYFVVNLLNGLGSIGMRSGGVAFFAHLGGFVAGLILIRFFMVGRAPREYERWHKWRSPPRRAARPDRRVDPWDPERRRDPWGY</sequence>
<feature type="compositionally biased region" description="Basic and acidic residues" evidence="7">
    <location>
        <begin position="242"/>
        <end position="262"/>
    </location>
</feature>
<dbReference type="EMBL" id="CP012670">
    <property type="protein sequence ID" value="AUX20242.1"/>
    <property type="molecule type" value="Genomic_DNA"/>
</dbReference>
<reference evidence="10 11" key="1">
    <citation type="submission" date="2015-09" db="EMBL/GenBank/DDBJ databases">
        <title>Sorangium comparison.</title>
        <authorList>
            <person name="Zaburannyi N."/>
            <person name="Bunk B."/>
            <person name="Overmann J."/>
            <person name="Mueller R."/>
        </authorList>
    </citation>
    <scope>NUCLEOTIDE SEQUENCE [LARGE SCALE GENOMIC DNA]</scope>
    <source>
        <strain evidence="10 11">So ceGT47</strain>
    </source>
</reference>
<dbReference type="InterPro" id="IPR035952">
    <property type="entry name" value="Rhomboid-like_sf"/>
</dbReference>
<feature type="transmembrane region" description="Helical" evidence="8">
    <location>
        <begin position="128"/>
        <end position="147"/>
    </location>
</feature>